<dbReference type="PANTHER" id="PTHR10629:SF52">
    <property type="entry name" value="DNA (CYTOSINE-5)-METHYLTRANSFERASE 1"/>
    <property type="match status" value="1"/>
</dbReference>
<evidence type="ECO:0000256" key="2">
    <source>
        <dbReference type="ARBA" id="ARBA00022603"/>
    </source>
</evidence>
<evidence type="ECO:0000256" key="5">
    <source>
        <dbReference type="ARBA" id="ARBA00022747"/>
    </source>
</evidence>
<dbReference type="GO" id="GO:0003886">
    <property type="term" value="F:DNA (cytosine-5-)-methyltransferase activity"/>
    <property type="evidence" value="ECO:0007669"/>
    <property type="project" value="UniProtKB-EC"/>
</dbReference>
<comment type="similarity">
    <text evidence="7">Belongs to the class I-like SAM-binding methyltransferase superfamily. C5-methyltransferase family.</text>
</comment>
<sequence>MRAIDLYAGIGGWSLGLRLAGVQVVASYEWWRPAVDTHNGNHGGDLTVTNVRTLKLEDLPRDIDLVVGSPPCTEFSYANRGGSGDLAEGLKDLVRFFEVVDHLKPRWWAMENVPRVAEFMRAGFATKGHPLHRFRHLNPLIEVVDFSDYGAAQARRRCIASNIPMALIDAYKPKLKRRTLGDVVRAFSADGDMVTDPIWGGRLPAASLTEMETEPALVGEELRMNRDAKVFHAVYNNMAFPDRLEEPSRTVTATCTRVSRESIVIEDPVRPGSFRRLTIRERASLQGFPINYQFYARSFAEKAKMVGNAIPPTFTYLLASAAKDVSAKAFKGLSMGADELDLPEVLPKPTPPEKAGRTYPADRSFRAAIPGLRFKSGMRFELSNGSRRSGVDWKVRFFFGPSKDVREVDLDGSVFAELSETLLRQATFDRVWTELERIDARLVDANGESLQAAWSHKGDGHDPYDVVDCLAAVAAELQTAIEAWAAQEGNESLASAYVLSVVGGDEPPSMIPGSAKLARNAKAILAGLIVGDWFNVGRFPKSRRKAA</sequence>
<dbReference type="PRINTS" id="PR00105">
    <property type="entry name" value="C5METTRFRASE"/>
</dbReference>
<accession>A0AAJ6BJG8</accession>
<feature type="active site" evidence="7">
    <location>
        <position position="72"/>
    </location>
</feature>
<dbReference type="GO" id="GO:0044027">
    <property type="term" value="P:negative regulation of gene expression via chromosomal CpG island methylation"/>
    <property type="evidence" value="ECO:0007669"/>
    <property type="project" value="TreeGrafter"/>
</dbReference>
<dbReference type="REBASE" id="965503">
    <property type="entry name" value="M.Bsp833ORF15040P"/>
</dbReference>
<dbReference type="Pfam" id="PF00145">
    <property type="entry name" value="DNA_methylase"/>
    <property type="match status" value="1"/>
</dbReference>
<dbReference type="InterPro" id="IPR018117">
    <property type="entry name" value="C5_DNA_meth_AS"/>
</dbReference>
<dbReference type="InterPro" id="IPR001525">
    <property type="entry name" value="C5_MeTfrase"/>
</dbReference>
<dbReference type="Gene3D" id="3.40.50.150">
    <property type="entry name" value="Vaccinia Virus protein VP39"/>
    <property type="match status" value="1"/>
</dbReference>
<dbReference type="InterPro" id="IPR029063">
    <property type="entry name" value="SAM-dependent_MTases_sf"/>
</dbReference>
<dbReference type="AlphaFoldDB" id="A0AAJ6BJG8"/>
<dbReference type="PROSITE" id="PS00094">
    <property type="entry name" value="C5_MTASE_1"/>
    <property type="match status" value="1"/>
</dbReference>
<reference evidence="8" key="1">
    <citation type="submission" date="2023-03" db="EMBL/GenBank/DDBJ databases">
        <title>Andean soil-derived lignocellulolytic bacterial consortium as a source of novel taxa and putative plastic-active enzymes.</title>
        <authorList>
            <person name="Diaz-Garcia L."/>
            <person name="Chuvochina M."/>
            <person name="Feuerriegel G."/>
            <person name="Bunk B."/>
            <person name="Sproer C."/>
            <person name="Streit W.R."/>
            <person name="Rodriguez L.M."/>
            <person name="Overmann J."/>
            <person name="Jimenez D.J."/>
        </authorList>
    </citation>
    <scope>NUCLEOTIDE SEQUENCE</scope>
    <source>
        <strain evidence="8">MAG 833</strain>
    </source>
</reference>
<keyword evidence="2 7" id="KW-0489">Methyltransferase</keyword>
<name>A0AAJ6BJG8_9CAUL</name>
<keyword evidence="5" id="KW-0680">Restriction system</keyword>
<evidence type="ECO:0000313" key="8">
    <source>
        <dbReference type="EMBL" id="WEK39830.1"/>
    </source>
</evidence>
<dbReference type="GO" id="GO:0009307">
    <property type="term" value="P:DNA restriction-modification system"/>
    <property type="evidence" value="ECO:0007669"/>
    <property type="project" value="UniProtKB-KW"/>
</dbReference>
<evidence type="ECO:0000256" key="3">
    <source>
        <dbReference type="ARBA" id="ARBA00022679"/>
    </source>
</evidence>
<dbReference type="Proteomes" id="UP001213664">
    <property type="component" value="Chromosome"/>
</dbReference>
<evidence type="ECO:0000313" key="9">
    <source>
        <dbReference type="Proteomes" id="UP001213664"/>
    </source>
</evidence>
<dbReference type="EC" id="2.1.1.37" evidence="1"/>
<evidence type="ECO:0000256" key="6">
    <source>
        <dbReference type="ARBA" id="ARBA00047422"/>
    </source>
</evidence>
<comment type="catalytic activity">
    <reaction evidence="6">
        <text>a 2'-deoxycytidine in DNA + S-adenosyl-L-methionine = a 5-methyl-2'-deoxycytidine in DNA + S-adenosyl-L-homocysteine + H(+)</text>
        <dbReference type="Rhea" id="RHEA:13681"/>
        <dbReference type="Rhea" id="RHEA-COMP:11369"/>
        <dbReference type="Rhea" id="RHEA-COMP:11370"/>
        <dbReference type="ChEBI" id="CHEBI:15378"/>
        <dbReference type="ChEBI" id="CHEBI:57856"/>
        <dbReference type="ChEBI" id="CHEBI:59789"/>
        <dbReference type="ChEBI" id="CHEBI:85452"/>
        <dbReference type="ChEBI" id="CHEBI:85454"/>
        <dbReference type="EC" id="2.1.1.37"/>
    </reaction>
</comment>
<keyword evidence="3 7" id="KW-0808">Transferase</keyword>
<dbReference type="PROSITE" id="PS51679">
    <property type="entry name" value="SAM_MT_C5"/>
    <property type="match status" value="1"/>
</dbReference>
<dbReference type="GO" id="GO:0003677">
    <property type="term" value="F:DNA binding"/>
    <property type="evidence" value="ECO:0007669"/>
    <property type="project" value="TreeGrafter"/>
</dbReference>
<gene>
    <name evidence="8" type="ORF">P0Y50_15040</name>
</gene>
<evidence type="ECO:0000256" key="4">
    <source>
        <dbReference type="ARBA" id="ARBA00022691"/>
    </source>
</evidence>
<dbReference type="EMBL" id="CP119326">
    <property type="protein sequence ID" value="WEK39830.1"/>
    <property type="molecule type" value="Genomic_DNA"/>
</dbReference>
<dbReference type="GO" id="GO:0032259">
    <property type="term" value="P:methylation"/>
    <property type="evidence" value="ECO:0007669"/>
    <property type="project" value="UniProtKB-KW"/>
</dbReference>
<dbReference type="Gene3D" id="3.90.120.10">
    <property type="entry name" value="DNA Methylase, subunit A, domain 2"/>
    <property type="match status" value="1"/>
</dbReference>
<dbReference type="SUPFAM" id="SSF53335">
    <property type="entry name" value="S-adenosyl-L-methionine-dependent methyltransferases"/>
    <property type="match status" value="1"/>
</dbReference>
<protein>
    <recommendedName>
        <fullName evidence="1">DNA (cytosine-5-)-methyltransferase</fullName>
        <ecNumber evidence="1">2.1.1.37</ecNumber>
    </recommendedName>
</protein>
<dbReference type="InterPro" id="IPR050390">
    <property type="entry name" value="C5-Methyltransferase"/>
</dbReference>
<keyword evidence="4 7" id="KW-0949">S-adenosyl-L-methionine</keyword>
<evidence type="ECO:0000256" key="1">
    <source>
        <dbReference type="ARBA" id="ARBA00011975"/>
    </source>
</evidence>
<organism evidence="8 9">
    <name type="scientific">Candidatus Brevundimonas colombiensis</name>
    <dbReference type="NCBI Taxonomy" id="3121376"/>
    <lineage>
        <taxon>Bacteria</taxon>
        <taxon>Pseudomonadati</taxon>
        <taxon>Pseudomonadota</taxon>
        <taxon>Alphaproteobacteria</taxon>
        <taxon>Caulobacterales</taxon>
        <taxon>Caulobacteraceae</taxon>
        <taxon>Brevundimonas</taxon>
    </lineage>
</organism>
<evidence type="ECO:0000256" key="7">
    <source>
        <dbReference type="PROSITE-ProRule" id="PRU01016"/>
    </source>
</evidence>
<dbReference type="PANTHER" id="PTHR10629">
    <property type="entry name" value="CYTOSINE-SPECIFIC METHYLTRANSFERASE"/>
    <property type="match status" value="1"/>
</dbReference>
<proteinExistence type="inferred from homology"/>